<evidence type="ECO:0000313" key="2">
    <source>
        <dbReference type="EMBL" id="PWB94672.1"/>
    </source>
</evidence>
<dbReference type="Proteomes" id="UP000245137">
    <property type="component" value="Unassembled WGS sequence"/>
</dbReference>
<dbReference type="RefSeq" id="WP_146188336.1">
    <property type="nucleotide sequence ID" value="NZ_BGJY01000018.1"/>
</dbReference>
<comment type="caution">
    <text evidence="2">The sequence shown here is derived from an EMBL/GenBank/DDBJ whole genome shotgun (WGS) entry which is preliminary data.</text>
</comment>
<keyword evidence="3" id="KW-1185">Reference proteome</keyword>
<name>A0A2U1SSU5_METSR</name>
<dbReference type="AlphaFoldDB" id="A0A2U1SSU5"/>
<dbReference type="EMBL" id="PUIV01000006">
    <property type="protein sequence ID" value="PWB94672.1"/>
    <property type="molecule type" value="Genomic_DNA"/>
</dbReference>
<evidence type="ECO:0000256" key="1">
    <source>
        <dbReference type="SAM" id="MobiDB-lite"/>
    </source>
</evidence>
<protein>
    <recommendedName>
        <fullName evidence="4">Helix-turn-helix domain-containing protein</fullName>
    </recommendedName>
</protein>
<reference evidence="2 3" key="1">
    <citation type="journal article" date="2018" name="Appl. Microbiol. Biotechnol.">
        <title>Co-cultivation of the strictly anaerobic methanogen Methanosarcina barkeri with aerobic methanotrophs in an oxygen-limited membrane bioreactor.</title>
        <authorList>
            <person name="In 't Zandt M.H."/>
            <person name="van den Bosch T.J.M."/>
            <person name="Rijkers R."/>
            <person name="van Kessel M.A.H.J."/>
            <person name="Jetten M.S.M."/>
            <person name="Welte C.U."/>
        </authorList>
    </citation>
    <scope>NUCLEOTIDE SEQUENCE [LARGE SCALE GENOMIC DNA]</scope>
    <source>
        <strain evidence="2 3">DSM 17706</strain>
    </source>
</reference>
<organism evidence="2 3">
    <name type="scientific">Methylosinus sporium</name>
    <dbReference type="NCBI Taxonomy" id="428"/>
    <lineage>
        <taxon>Bacteria</taxon>
        <taxon>Pseudomonadati</taxon>
        <taxon>Pseudomonadota</taxon>
        <taxon>Alphaproteobacteria</taxon>
        <taxon>Hyphomicrobiales</taxon>
        <taxon>Methylocystaceae</taxon>
        <taxon>Methylosinus</taxon>
    </lineage>
</organism>
<evidence type="ECO:0000313" key="3">
    <source>
        <dbReference type="Proteomes" id="UP000245137"/>
    </source>
</evidence>
<gene>
    <name evidence="2" type="ORF">C5689_06305</name>
</gene>
<feature type="region of interest" description="Disordered" evidence="1">
    <location>
        <begin position="90"/>
        <end position="130"/>
    </location>
</feature>
<evidence type="ECO:0008006" key="4">
    <source>
        <dbReference type="Google" id="ProtNLM"/>
    </source>
</evidence>
<dbReference type="OrthoDB" id="6039124at2"/>
<sequence>MTTRKRGRPAFRKTPALAKRVEELTSGGMSQGAIAKVLRCDSDTLRKHFGDELDNGIQRRRAEVISLLFKSARGGNVTAQKKLEEMTGRAAVEDEFNGDRAPAPASPKPKKVGKKESESAQATSMVEDQDWGADIAASLGGAHKTLQ</sequence>
<accession>A0A2U1SSU5</accession>
<proteinExistence type="predicted"/>